<comment type="subcellular location">
    <subcellularLocation>
        <location evidence="2">Gas vesicle</location>
    </subcellularLocation>
</comment>
<dbReference type="RefSeq" id="WP_152263881.1">
    <property type="nucleotide sequence ID" value="NZ_VOKX01000028.1"/>
</dbReference>
<comment type="similarity">
    <text evidence="3">Belongs to the gas vesicle GvpF/GvpL family.</text>
</comment>
<reference evidence="5 6" key="1">
    <citation type="journal article" date="2019" name="Microb. Cell Fact.">
        <title>Exploring novel herbicidin analogues by transcriptional regulator overexpression and MS/MS molecular networking.</title>
        <authorList>
            <person name="Shi Y."/>
            <person name="Gu R."/>
            <person name="Li Y."/>
            <person name="Wang X."/>
            <person name="Ren W."/>
            <person name="Li X."/>
            <person name="Wang L."/>
            <person name="Xie Y."/>
            <person name="Hong B."/>
        </authorList>
    </citation>
    <scope>NUCLEOTIDE SEQUENCE [LARGE SCALE GENOMIC DNA]</scope>
    <source>
        <strain evidence="5 6">US-43</strain>
    </source>
</reference>
<protein>
    <submittedName>
        <fullName evidence="5">GvpL/GvpF family gas vesicle protein</fullName>
    </submittedName>
</protein>
<comment type="caution">
    <text evidence="5">The sequence shown here is derived from an EMBL/GenBank/DDBJ whole genome shotgun (WGS) entry which is preliminary data.</text>
</comment>
<keyword evidence="6" id="KW-1185">Reference proteome</keyword>
<evidence type="ECO:0000256" key="3">
    <source>
        <dbReference type="ARBA" id="ARBA00035643"/>
    </source>
</evidence>
<dbReference type="OrthoDB" id="146444at2"/>
<accession>A0A5N5W8R5</accession>
<evidence type="ECO:0000313" key="5">
    <source>
        <dbReference type="EMBL" id="KAB7844819.1"/>
    </source>
</evidence>
<evidence type="ECO:0000313" key="6">
    <source>
        <dbReference type="Proteomes" id="UP000327000"/>
    </source>
</evidence>
<evidence type="ECO:0000256" key="4">
    <source>
        <dbReference type="SAM" id="MobiDB-lite"/>
    </source>
</evidence>
<dbReference type="Pfam" id="PF06386">
    <property type="entry name" value="GvpL_GvpF"/>
    <property type="match status" value="1"/>
</dbReference>
<feature type="region of interest" description="Disordered" evidence="4">
    <location>
        <begin position="149"/>
        <end position="169"/>
    </location>
</feature>
<dbReference type="PANTHER" id="PTHR36852:SF1">
    <property type="entry name" value="PROTEIN GVPL 2"/>
    <property type="match status" value="1"/>
</dbReference>
<keyword evidence="1" id="KW-0304">Gas vesicle</keyword>
<dbReference type="GO" id="GO:0031412">
    <property type="term" value="P:gas vesicle organization"/>
    <property type="evidence" value="ECO:0007669"/>
    <property type="project" value="InterPro"/>
</dbReference>
<gene>
    <name evidence="5" type="ORF">FRZ00_15425</name>
</gene>
<evidence type="ECO:0000256" key="2">
    <source>
        <dbReference type="ARBA" id="ARBA00035108"/>
    </source>
</evidence>
<feature type="compositionally biased region" description="Pro residues" evidence="4">
    <location>
        <begin position="151"/>
        <end position="163"/>
    </location>
</feature>
<evidence type="ECO:0000256" key="1">
    <source>
        <dbReference type="ARBA" id="ARBA00022987"/>
    </source>
</evidence>
<dbReference type="EMBL" id="VOKX01000028">
    <property type="protein sequence ID" value="KAB7844819.1"/>
    <property type="molecule type" value="Genomic_DNA"/>
</dbReference>
<sequence length="277" mass="29873">MTTGEPVVGGESAAKADLLYAYAVARDTGTARNVPDTVTGVAGEPVREVCHEGFAALVGRVPAADFEEDALRERLEDLTWLERVARGHQRVVDAAVSLFPCALPLRLATVYHDEDGLRRMLTAGREAFGTALDRLEGRVEWGVTVYAAPAPAAPAPPPKPSGPPSGRDYLRRRGAERRAAETGARQEARRAEAVHETLAALAEAVRLYPPQNSPLAAHPGRNLLNAAYLVPRDRAEEFTRTVSALTDRAADGFRIRLTGPWAPYSFVTHDPCVPDAP</sequence>
<dbReference type="GO" id="GO:0031411">
    <property type="term" value="C:gas vesicle"/>
    <property type="evidence" value="ECO:0007669"/>
    <property type="project" value="UniProtKB-SubCell"/>
</dbReference>
<organism evidence="5 6">
    <name type="scientific">Streptomyces mobaraensis</name>
    <name type="common">Streptoverticillium mobaraense</name>
    <dbReference type="NCBI Taxonomy" id="35621"/>
    <lineage>
        <taxon>Bacteria</taxon>
        <taxon>Bacillati</taxon>
        <taxon>Actinomycetota</taxon>
        <taxon>Actinomycetes</taxon>
        <taxon>Kitasatosporales</taxon>
        <taxon>Streptomycetaceae</taxon>
        <taxon>Streptomyces</taxon>
    </lineage>
</organism>
<dbReference type="Proteomes" id="UP000327000">
    <property type="component" value="Unassembled WGS sequence"/>
</dbReference>
<dbReference type="InterPro" id="IPR009430">
    <property type="entry name" value="GvpL/GvpF"/>
</dbReference>
<dbReference type="AlphaFoldDB" id="A0A5N5W8R5"/>
<name>A0A5N5W8R5_STRMB</name>
<proteinExistence type="inferred from homology"/>
<dbReference type="PANTHER" id="PTHR36852">
    <property type="entry name" value="PROTEIN GVPL 2"/>
    <property type="match status" value="1"/>
</dbReference>